<proteinExistence type="predicted"/>
<feature type="domain" description="VWFD" evidence="4">
    <location>
        <begin position="89"/>
        <end position="283"/>
    </location>
</feature>
<protein>
    <recommendedName>
        <fullName evidence="4">VWFD domain-containing protein</fullName>
    </recommendedName>
</protein>
<reference evidence="5 6" key="1">
    <citation type="journal article" date="2015" name="Genome Biol. Evol.">
        <title>Comparative Genomics of a Bacterivorous Green Alga Reveals Evolutionary Causalities and Consequences of Phago-Mixotrophic Mode of Nutrition.</title>
        <authorList>
            <person name="Burns J.A."/>
            <person name="Paasch A."/>
            <person name="Narechania A."/>
            <person name="Kim E."/>
        </authorList>
    </citation>
    <scope>NUCLEOTIDE SEQUENCE [LARGE SCALE GENOMIC DNA]</scope>
    <source>
        <strain evidence="5 6">PLY_AMNH</strain>
    </source>
</reference>
<gene>
    <name evidence="5" type="ORF">CYMTET_30240</name>
</gene>
<keyword evidence="2" id="KW-0325">Glycoprotein</keyword>
<dbReference type="EMBL" id="LGRX02017399">
    <property type="protein sequence ID" value="KAK3260825.1"/>
    <property type="molecule type" value="Genomic_DNA"/>
</dbReference>
<evidence type="ECO:0000256" key="1">
    <source>
        <dbReference type="ARBA" id="ARBA00023157"/>
    </source>
</evidence>
<evidence type="ECO:0000313" key="6">
    <source>
        <dbReference type="Proteomes" id="UP001190700"/>
    </source>
</evidence>
<evidence type="ECO:0000259" key="4">
    <source>
        <dbReference type="PROSITE" id="PS51233"/>
    </source>
</evidence>
<feature type="region of interest" description="Disordered" evidence="3">
    <location>
        <begin position="398"/>
        <end position="451"/>
    </location>
</feature>
<name>A0AAE0KUC3_9CHLO</name>
<accession>A0AAE0KUC3</accession>
<evidence type="ECO:0000256" key="2">
    <source>
        <dbReference type="ARBA" id="ARBA00023180"/>
    </source>
</evidence>
<dbReference type="Pfam" id="PF00094">
    <property type="entry name" value="VWD"/>
    <property type="match status" value="2"/>
</dbReference>
<dbReference type="AlphaFoldDB" id="A0AAE0KUC3"/>
<sequence length="642" mass="69878">MTLYDRKPFAAEVSLDLTFKPSSSSRPKTLQRDQKGRIARYRVIRCFNHALYPWRYRGNMVLARNLVISINIGQPPGLTATPSHTVPPPYCLSSGDPHFRTFSGRRFDFHGKGEFVLVNITQPASQMVQIHACQDSAAPRWWRAAANTKLAVLTNDFNLTVTPQLSGGHVTVTSYPSVDAVSGLSVVQTSSTWRWRTYFRTTITLPSSLQITVQPFSDGISKVFLHVALELATPNAARGNVFSTQGLCGPAAFDSNAYNVNDNSAYDSATLFRAWKVPHAQSLYRSGATYNADTGLYEETNLCTGDSYLTDPCRDDEGVFQTETVLQGIALAGINRTYAQAQCDAVCEEMRENCLCDAMVMGDLVAAVNASLDACGMEDTMDEDGCVRSGVCTIMPTSPPITRVPTMTRAPTGSPSTHSPSTSSPIKSMPPTITPSNSPTNTPTKAPSHTVPPPYCLSSGDPHFRTFSGRRFDFHGKGEFVLVNITQPAPQMVQIHACQDSAAPRWWRAAANTKLAVLTNDFNLTVTPQLSGGHVTVTSYPSVDAVSGLSVVQTSSTWRWRTYFRTTITLPSSLQITVQPFSDGISKVFLHVALELATPNAARGNVFSTQGLCGPAAFDSNAYNVNDNSAYDSATLFRAWKP</sequence>
<dbReference type="Proteomes" id="UP001190700">
    <property type="component" value="Unassembled WGS sequence"/>
</dbReference>
<dbReference type="PROSITE" id="PS51233">
    <property type="entry name" value="VWFD"/>
    <property type="match status" value="2"/>
</dbReference>
<evidence type="ECO:0000313" key="5">
    <source>
        <dbReference type="EMBL" id="KAK3260825.1"/>
    </source>
</evidence>
<comment type="caution">
    <text evidence="5">The sequence shown here is derived from an EMBL/GenBank/DDBJ whole genome shotgun (WGS) entry which is preliminary data.</text>
</comment>
<feature type="compositionally biased region" description="Low complexity" evidence="3">
    <location>
        <begin position="411"/>
        <end position="444"/>
    </location>
</feature>
<keyword evidence="1" id="KW-1015">Disulfide bond</keyword>
<keyword evidence="6" id="KW-1185">Reference proteome</keyword>
<dbReference type="InterPro" id="IPR050780">
    <property type="entry name" value="Mucin_vWF_Thrombospondin_sf"/>
</dbReference>
<dbReference type="PANTHER" id="PTHR11339">
    <property type="entry name" value="EXTRACELLULAR MATRIX GLYCOPROTEIN RELATED"/>
    <property type="match status" value="1"/>
</dbReference>
<feature type="domain" description="VWFD" evidence="4">
    <location>
        <begin position="454"/>
        <end position="642"/>
    </location>
</feature>
<evidence type="ECO:0000256" key="3">
    <source>
        <dbReference type="SAM" id="MobiDB-lite"/>
    </source>
</evidence>
<organism evidence="5 6">
    <name type="scientific">Cymbomonas tetramitiformis</name>
    <dbReference type="NCBI Taxonomy" id="36881"/>
    <lineage>
        <taxon>Eukaryota</taxon>
        <taxon>Viridiplantae</taxon>
        <taxon>Chlorophyta</taxon>
        <taxon>Pyramimonadophyceae</taxon>
        <taxon>Pyramimonadales</taxon>
        <taxon>Pyramimonadaceae</taxon>
        <taxon>Cymbomonas</taxon>
    </lineage>
</organism>
<dbReference type="InterPro" id="IPR001846">
    <property type="entry name" value="VWF_type-D"/>
</dbReference>